<reference key="1">
    <citation type="submission" date="2019-01" db="UniProtKB">
        <authorList>
            <consortium name="RefSeq"/>
        </authorList>
    </citation>
    <scope>IDENTIFICATION</scope>
</reference>
<name>A0A3Q7PP30_CALUR</name>
<dbReference type="Gene3D" id="3.40.50.300">
    <property type="entry name" value="P-loop containing nucleotide triphosphate hydrolases"/>
    <property type="match status" value="1"/>
</dbReference>
<dbReference type="InterPro" id="IPR027417">
    <property type="entry name" value="P-loop_NTPase"/>
</dbReference>
<dbReference type="AlphaFoldDB" id="A0A3Q7PP30"/>
<proteinExistence type="predicted"/>
<keyword evidence="1" id="KW-0175">Coiled coil</keyword>
<reference evidence="3" key="2">
    <citation type="submission" date="2025-08" db="UniProtKB">
        <authorList>
            <consortium name="RefSeq"/>
        </authorList>
    </citation>
    <scope>IDENTIFICATION</scope>
    <source>
        <tissue evidence="3">Blood</tissue>
    </source>
</reference>
<evidence type="ECO:0000256" key="1">
    <source>
        <dbReference type="SAM" id="Coils"/>
    </source>
</evidence>
<sequence length="205" mass="23300">MLLPQLQNRFPLAKPAPNIDQSHVVLFGDSRRGHTPPQIREGCYLRLVEETYPARCWRKRQTLVAGSFPWRAAENFSIIDVVRLKDHIFAVAISRIISFEELDSITNELHAVDLQVRELLEKQQELIQKKNILTNRIKQHLEASNAGKSSEWDSSPAAWNKDYKALGILKRQFPNTTPVGLTATATSHVLKDAQKILQREAEGEA</sequence>
<organism evidence="2 3">
    <name type="scientific">Callorhinus ursinus</name>
    <name type="common">Northern fur seal</name>
    <dbReference type="NCBI Taxonomy" id="34884"/>
    <lineage>
        <taxon>Eukaryota</taxon>
        <taxon>Metazoa</taxon>
        <taxon>Chordata</taxon>
        <taxon>Craniata</taxon>
        <taxon>Vertebrata</taxon>
        <taxon>Euteleostomi</taxon>
        <taxon>Mammalia</taxon>
        <taxon>Eutheria</taxon>
        <taxon>Laurasiatheria</taxon>
        <taxon>Carnivora</taxon>
        <taxon>Caniformia</taxon>
        <taxon>Pinnipedia</taxon>
        <taxon>Otariidae</taxon>
        <taxon>Callorhinus</taxon>
    </lineage>
</organism>
<gene>
    <name evidence="3" type="primary">LOC112830063</name>
</gene>
<dbReference type="Proteomes" id="UP000286641">
    <property type="component" value="Unplaced"/>
</dbReference>
<dbReference type="RefSeq" id="XP_025735504.1">
    <property type="nucleotide sequence ID" value="XM_025879719.1"/>
</dbReference>
<feature type="non-terminal residue" evidence="3">
    <location>
        <position position="205"/>
    </location>
</feature>
<evidence type="ECO:0000313" key="3">
    <source>
        <dbReference type="RefSeq" id="XP_025735504.1"/>
    </source>
</evidence>
<feature type="coiled-coil region" evidence="1">
    <location>
        <begin position="102"/>
        <end position="136"/>
    </location>
</feature>
<keyword evidence="2" id="KW-1185">Reference proteome</keyword>
<dbReference type="InParanoid" id="A0A3Q7PP30"/>
<protein>
    <submittedName>
        <fullName evidence="3">ATP-dependent DNA helicase Q-like 4B</fullName>
    </submittedName>
</protein>
<evidence type="ECO:0000313" key="2">
    <source>
        <dbReference type="Proteomes" id="UP000286641"/>
    </source>
</evidence>
<accession>A0A3Q7PP30</accession>